<keyword evidence="11" id="KW-1185">Reference proteome</keyword>
<evidence type="ECO:0000259" key="9">
    <source>
        <dbReference type="Pfam" id="PF13231"/>
    </source>
</evidence>
<dbReference type="InterPro" id="IPR038731">
    <property type="entry name" value="RgtA/B/C-like"/>
</dbReference>
<dbReference type="KEGG" id="ton:TON_1819"/>
<feature type="transmembrane region" description="Helical" evidence="8">
    <location>
        <begin position="325"/>
        <end position="345"/>
    </location>
</feature>
<evidence type="ECO:0000256" key="2">
    <source>
        <dbReference type="ARBA" id="ARBA00022475"/>
    </source>
</evidence>
<evidence type="ECO:0000256" key="3">
    <source>
        <dbReference type="ARBA" id="ARBA00022676"/>
    </source>
</evidence>
<feature type="transmembrane region" description="Helical" evidence="8">
    <location>
        <begin position="481"/>
        <end position="500"/>
    </location>
</feature>
<dbReference type="PANTHER" id="PTHR33908">
    <property type="entry name" value="MANNOSYLTRANSFERASE YKCB-RELATED"/>
    <property type="match status" value="1"/>
</dbReference>
<comment type="subcellular location">
    <subcellularLocation>
        <location evidence="1">Cell membrane</location>
        <topology evidence="1">Multi-pass membrane protein</topology>
    </subcellularLocation>
</comment>
<feature type="transmembrane region" description="Helical" evidence="8">
    <location>
        <begin position="164"/>
        <end position="181"/>
    </location>
</feature>
<keyword evidence="5 8" id="KW-0812">Transmembrane</keyword>
<dbReference type="InterPro" id="IPR050297">
    <property type="entry name" value="LipidA_mod_glycosyltrf_83"/>
</dbReference>
<keyword evidence="7 8" id="KW-0472">Membrane</keyword>
<evidence type="ECO:0000256" key="1">
    <source>
        <dbReference type="ARBA" id="ARBA00004651"/>
    </source>
</evidence>
<dbReference type="STRING" id="523850.TON_1819"/>
<feature type="domain" description="Glycosyltransferase RgtA/B/C/D-like" evidence="9">
    <location>
        <begin position="89"/>
        <end position="242"/>
    </location>
</feature>
<dbReference type="AlphaFoldDB" id="B6YVI5"/>
<dbReference type="Pfam" id="PF13231">
    <property type="entry name" value="PMT_2"/>
    <property type="match status" value="1"/>
</dbReference>
<gene>
    <name evidence="10" type="ordered locus">TON_1819</name>
</gene>
<organism evidence="10 11">
    <name type="scientific">Thermococcus onnurineus (strain NA1)</name>
    <dbReference type="NCBI Taxonomy" id="523850"/>
    <lineage>
        <taxon>Archaea</taxon>
        <taxon>Methanobacteriati</taxon>
        <taxon>Methanobacteriota</taxon>
        <taxon>Thermococci</taxon>
        <taxon>Thermococcales</taxon>
        <taxon>Thermococcaceae</taxon>
        <taxon>Thermococcus</taxon>
    </lineage>
</organism>
<keyword evidence="6 8" id="KW-1133">Transmembrane helix</keyword>
<evidence type="ECO:0000256" key="8">
    <source>
        <dbReference type="SAM" id="Phobius"/>
    </source>
</evidence>
<sequence length="776" mass="89342">MGKDTGVHLGGLAHKVSTNTLIFPSIFILALLVRIRDLNRPFTEYFRYINCQYAVYAKNYVWYGYLNTKLGLISTPYYVYNGGYEYYFHHPPLISIWVSLFFRLFGITEASVRLAEIVLSLVTLVMVYKISKRLWGDTVAYVSSLIFALLPMTAYYDRIVAPDYSAIPFVLLTLYFYILWSEHPKSRYLVYMGLSLFVGTWFDWQAYIIVLGIGIHAVLSDRPDKHRVLVVLFGTALLAFASYLLFVFMVGGREQIVELYHGFLTRTGIKVYHGFDRPGARYTFTILQFLVLELKRALNLFTSIILLFTVFWAGYYVIRRPVRDGYILPLFFHGLVSIFVFKQGAWIHDFWLYQLVPAMVLSSGRGIVLFAELPNRWVSVSKGIHLSLVSLGLLFVTLIESVFTLEILAVVYKVRIDYVVEFVVVLVWFVLTFVTWIALSLPDKERLLDTESLKVSFAIFVPIYLLFGYSKNLIYPYVPKYGILLVIGVLLMMGLFWLGIRKKSSERVLKGIVIFLILVLFAAQATYVVSIRDRWDYPVEYKWGKRIKSMTSPDEGVLVIPGTGIHSYSSTFYSERRVELVWNLDDLITKLQSPNRYRYFIANDALFKNPKYSELACYLFSHYNSTFVDGMYVFDLHSTSDIVFSLNRTVDFDRKIRLINMSMVRIGGLNNSMVVCYIWLPLAPIKQDYTVFVHFVKNNSIEFQQDHPPCAGKCPTSTWQMGTPVMEVYLLKVPSNGCYELYLGVWSPDTGKRLPVNCVCNDGNTRAFLGDVCFTG</sequence>
<feature type="transmembrane region" description="Helical" evidence="8">
    <location>
        <begin position="201"/>
        <end position="219"/>
    </location>
</feature>
<feature type="transmembrane region" description="Helical" evidence="8">
    <location>
        <begin position="453"/>
        <end position="469"/>
    </location>
</feature>
<evidence type="ECO:0000256" key="4">
    <source>
        <dbReference type="ARBA" id="ARBA00022679"/>
    </source>
</evidence>
<proteinExistence type="predicted"/>
<name>B6YVI5_THEON</name>
<dbReference type="GO" id="GO:0005886">
    <property type="term" value="C:plasma membrane"/>
    <property type="evidence" value="ECO:0007669"/>
    <property type="project" value="UniProtKB-SubCell"/>
</dbReference>
<reference evidence="10 11" key="1">
    <citation type="journal article" date="2008" name="J. Bacteriol.">
        <title>The complete genome sequence of Thermococcus onnurineus NA1 reveals a mixed heterotrophic and carboxydotrophic metabolism.</title>
        <authorList>
            <person name="Lee H.S."/>
            <person name="Kang S.G."/>
            <person name="Bae S.S."/>
            <person name="Lim J.K."/>
            <person name="Cho Y."/>
            <person name="Kim Y.J."/>
            <person name="Jeon J.H."/>
            <person name="Cha S.S."/>
            <person name="Kwon K.K."/>
            <person name="Kim H.T."/>
            <person name="Park C.J."/>
            <person name="Lee H.W."/>
            <person name="Kim S.I."/>
            <person name="Chun J."/>
            <person name="Colwell R.R."/>
            <person name="Kim S.J."/>
            <person name="Lee J.H."/>
        </authorList>
    </citation>
    <scope>NUCLEOTIDE SEQUENCE [LARGE SCALE GENOMIC DNA]</scope>
    <source>
        <strain evidence="10 11">NA1</strain>
    </source>
</reference>
<dbReference type="PANTHER" id="PTHR33908:SF11">
    <property type="entry name" value="MEMBRANE PROTEIN"/>
    <property type="match status" value="1"/>
</dbReference>
<dbReference type="EMBL" id="CP000855">
    <property type="protein sequence ID" value="ACJ17309.1"/>
    <property type="molecule type" value="Genomic_DNA"/>
</dbReference>
<dbReference type="RefSeq" id="WP_012572781.1">
    <property type="nucleotide sequence ID" value="NC_011529.1"/>
</dbReference>
<dbReference type="GO" id="GO:0008610">
    <property type="term" value="P:lipid biosynthetic process"/>
    <property type="evidence" value="ECO:0007669"/>
    <property type="project" value="UniProtKB-ARBA"/>
</dbReference>
<feature type="transmembrane region" description="Helical" evidence="8">
    <location>
        <begin position="228"/>
        <end position="250"/>
    </location>
</feature>
<protein>
    <submittedName>
        <fullName evidence="10">Dolichyl-phosphate-mannose-protein mannosyltransferase</fullName>
    </submittedName>
</protein>
<feature type="transmembrane region" description="Helical" evidence="8">
    <location>
        <begin position="297"/>
        <end position="318"/>
    </location>
</feature>
<dbReference type="PATRIC" id="fig|523850.10.peg.1834"/>
<dbReference type="GeneID" id="7017488"/>
<evidence type="ECO:0000313" key="10">
    <source>
        <dbReference type="EMBL" id="ACJ17309.1"/>
    </source>
</evidence>
<feature type="transmembrane region" description="Helical" evidence="8">
    <location>
        <begin position="512"/>
        <end position="530"/>
    </location>
</feature>
<dbReference type="Proteomes" id="UP000002727">
    <property type="component" value="Chromosome"/>
</dbReference>
<keyword evidence="3 10" id="KW-0328">Glycosyltransferase</keyword>
<feature type="transmembrane region" description="Helical" evidence="8">
    <location>
        <begin position="134"/>
        <end position="152"/>
    </location>
</feature>
<dbReference type="eggNOG" id="arCOG00562">
    <property type="taxonomic scope" value="Archaea"/>
</dbReference>
<feature type="transmembrane region" description="Helical" evidence="8">
    <location>
        <begin position="12"/>
        <end position="33"/>
    </location>
</feature>
<evidence type="ECO:0000313" key="11">
    <source>
        <dbReference type="Proteomes" id="UP000002727"/>
    </source>
</evidence>
<dbReference type="HOGENOM" id="CLU_020247_0_0_2"/>
<dbReference type="GO" id="GO:0016763">
    <property type="term" value="F:pentosyltransferase activity"/>
    <property type="evidence" value="ECO:0007669"/>
    <property type="project" value="TreeGrafter"/>
</dbReference>
<feature type="transmembrane region" description="Helical" evidence="8">
    <location>
        <begin position="418"/>
        <end position="441"/>
    </location>
</feature>
<evidence type="ECO:0000256" key="7">
    <source>
        <dbReference type="ARBA" id="ARBA00023136"/>
    </source>
</evidence>
<keyword evidence="2" id="KW-1003">Cell membrane</keyword>
<accession>B6YVI5</accession>
<evidence type="ECO:0000256" key="5">
    <source>
        <dbReference type="ARBA" id="ARBA00022692"/>
    </source>
</evidence>
<feature type="transmembrane region" description="Helical" evidence="8">
    <location>
        <begin position="383"/>
        <end position="412"/>
    </location>
</feature>
<evidence type="ECO:0000256" key="6">
    <source>
        <dbReference type="ARBA" id="ARBA00022989"/>
    </source>
</evidence>
<keyword evidence="4" id="KW-0808">Transferase</keyword>